<dbReference type="Proteomes" id="UP001162031">
    <property type="component" value="Unassembled WGS sequence"/>
</dbReference>
<feature type="region of interest" description="Disordered" evidence="2">
    <location>
        <begin position="54"/>
        <end position="74"/>
    </location>
</feature>
<evidence type="ECO:0000256" key="2">
    <source>
        <dbReference type="SAM" id="MobiDB-lite"/>
    </source>
</evidence>
<gene>
    <name evidence="4" type="ORF">HBR001_LOCUS1682</name>
</gene>
<keyword evidence="5" id="KW-1185">Reference proteome</keyword>
<proteinExistence type="predicted"/>
<accession>A0AAV0TB20</accession>
<name>A0AAV0TB20_HYABA</name>
<reference evidence="4" key="1">
    <citation type="submission" date="2022-12" db="EMBL/GenBank/DDBJ databases">
        <authorList>
            <person name="Webb A."/>
        </authorList>
    </citation>
    <scope>NUCLEOTIDE SEQUENCE</scope>
    <source>
        <strain evidence="4">Hp1</strain>
    </source>
</reference>
<keyword evidence="1" id="KW-0175">Coiled coil</keyword>
<feature type="signal peptide" evidence="3">
    <location>
        <begin position="1"/>
        <end position="20"/>
    </location>
</feature>
<sequence length="339" mass="38887">MRLLTYVLTVLVVFVAETAGSTITADKEANDAARSTLPALSRTNRTLPVVLRTGTSHDDAAVETDDEGQHDGEERTGMMPQTFEEVPAMIHHFATFYEKENAVASLASHMSNSEVVAKREITNDKAFLKKLGVSKTKKTKKEIKKEIKREMKKEMKKKMKKEMRKNMKKMIEEMKVKTKKTEGQPWNPRSVAESLISTTSNEKERRVQVELAVKKLLKRRSNPDMTRYADDVHRELVDMYGRQYGESLVKVYLKAKVTPNQFVDMMWGSRELYVTGEGFNEEKIKVFEKAMMFMAEYYLPVHKKDLLGDVLDYVRAKLDILLPPKATGKRDILNHESTT</sequence>
<dbReference type="EMBL" id="CANTFL010000167">
    <property type="protein sequence ID" value="CAI5716734.1"/>
    <property type="molecule type" value="Genomic_DNA"/>
</dbReference>
<dbReference type="AlphaFoldDB" id="A0AAV0TB20"/>
<keyword evidence="3" id="KW-0732">Signal</keyword>
<evidence type="ECO:0000313" key="4">
    <source>
        <dbReference type="EMBL" id="CAI5716734.1"/>
    </source>
</evidence>
<feature type="coiled-coil region" evidence="1">
    <location>
        <begin position="133"/>
        <end position="180"/>
    </location>
</feature>
<organism evidence="4 5">
    <name type="scientific">Hyaloperonospora brassicae</name>
    <name type="common">Brassica downy mildew</name>
    <name type="synonym">Peronospora brassicae</name>
    <dbReference type="NCBI Taxonomy" id="162125"/>
    <lineage>
        <taxon>Eukaryota</taxon>
        <taxon>Sar</taxon>
        <taxon>Stramenopiles</taxon>
        <taxon>Oomycota</taxon>
        <taxon>Peronosporomycetes</taxon>
        <taxon>Peronosporales</taxon>
        <taxon>Peronosporaceae</taxon>
        <taxon>Hyaloperonospora</taxon>
    </lineage>
</organism>
<evidence type="ECO:0000256" key="1">
    <source>
        <dbReference type="SAM" id="Coils"/>
    </source>
</evidence>
<evidence type="ECO:0000313" key="5">
    <source>
        <dbReference type="Proteomes" id="UP001162031"/>
    </source>
</evidence>
<protein>
    <recommendedName>
        <fullName evidence="6">RxLR effector candidate protein</fullName>
    </recommendedName>
</protein>
<feature type="chain" id="PRO_5043796404" description="RxLR effector candidate protein" evidence="3">
    <location>
        <begin position="21"/>
        <end position="339"/>
    </location>
</feature>
<evidence type="ECO:0000256" key="3">
    <source>
        <dbReference type="SAM" id="SignalP"/>
    </source>
</evidence>
<evidence type="ECO:0008006" key="6">
    <source>
        <dbReference type="Google" id="ProtNLM"/>
    </source>
</evidence>
<comment type="caution">
    <text evidence="4">The sequence shown here is derived from an EMBL/GenBank/DDBJ whole genome shotgun (WGS) entry which is preliminary data.</text>
</comment>